<proteinExistence type="inferred from homology"/>
<feature type="transmembrane region" description="Helical" evidence="8">
    <location>
        <begin position="44"/>
        <end position="67"/>
    </location>
</feature>
<keyword evidence="10" id="KW-1185">Reference proteome</keyword>
<dbReference type="Proteomes" id="UP000281813">
    <property type="component" value="Unassembled WGS sequence"/>
</dbReference>
<reference evidence="9 10" key="1">
    <citation type="journal article" date="2015" name="Antonie Van Leeuwenhoek">
        <title>Oceanobacillus bengalensis sp. nov., a bacterium isolated from seawater of the Bay of Bengal.</title>
        <authorList>
            <person name="Yongchang O."/>
            <person name="Xiang W."/>
            <person name="Wang G."/>
        </authorList>
    </citation>
    <scope>NUCLEOTIDE SEQUENCE [LARGE SCALE GENOMIC DNA]</scope>
    <source>
        <strain evidence="9 10">MCCC 1K00260</strain>
    </source>
</reference>
<feature type="transmembrane region" description="Helical" evidence="8">
    <location>
        <begin position="14"/>
        <end position="32"/>
    </location>
</feature>
<evidence type="ECO:0000256" key="6">
    <source>
        <dbReference type="ARBA" id="ARBA00022989"/>
    </source>
</evidence>
<feature type="transmembrane region" description="Helical" evidence="8">
    <location>
        <begin position="73"/>
        <end position="92"/>
    </location>
</feature>
<keyword evidence="4" id="KW-1003">Cell membrane</keyword>
<name>A0A494Z799_9BACI</name>
<dbReference type="InterPro" id="IPR007208">
    <property type="entry name" value="MrpF/PhaF-like"/>
</dbReference>
<dbReference type="GO" id="GO:0015385">
    <property type="term" value="F:sodium:proton antiporter activity"/>
    <property type="evidence" value="ECO:0007669"/>
    <property type="project" value="TreeGrafter"/>
</dbReference>
<keyword evidence="7 8" id="KW-0472">Membrane</keyword>
<protein>
    <submittedName>
        <fullName evidence="9">Na(+)/H(+) antiporter subunit F</fullName>
    </submittedName>
</protein>
<dbReference type="PANTHER" id="PTHR34702">
    <property type="entry name" value="NA(+)/H(+) ANTIPORTER SUBUNIT F1"/>
    <property type="match status" value="1"/>
</dbReference>
<comment type="similarity">
    <text evidence="2">Belongs to the CPA3 antiporters (TC 2.A.63) subunit F family.</text>
</comment>
<evidence type="ECO:0000256" key="1">
    <source>
        <dbReference type="ARBA" id="ARBA00004651"/>
    </source>
</evidence>
<evidence type="ECO:0000256" key="8">
    <source>
        <dbReference type="SAM" id="Phobius"/>
    </source>
</evidence>
<dbReference type="EMBL" id="RBZO01000003">
    <property type="protein sequence ID" value="RKQ17886.1"/>
    <property type="molecule type" value="Genomic_DNA"/>
</dbReference>
<dbReference type="OrthoDB" id="9799958at2"/>
<dbReference type="RefSeq" id="WP_121128536.1">
    <property type="nucleotide sequence ID" value="NZ_JBHUFK010000023.1"/>
</dbReference>
<evidence type="ECO:0000256" key="3">
    <source>
        <dbReference type="ARBA" id="ARBA00022448"/>
    </source>
</evidence>
<gene>
    <name evidence="9" type="ORF">D8M05_03090</name>
</gene>
<sequence length="101" mass="10854">MTDALKFTESILDITLNIGFIMIAISLALLMYQIIIGPNNANRAIALDTIGVSLMAVAGLMSIQLVTVKLNDIVLLIGILAFLGTVGIAKYYEEGVIIDRD</sequence>
<comment type="caution">
    <text evidence="9">The sequence shown here is derived from an EMBL/GenBank/DDBJ whole genome shotgun (WGS) entry which is preliminary data.</text>
</comment>
<comment type="subcellular location">
    <subcellularLocation>
        <location evidence="1">Cell membrane</location>
        <topology evidence="1">Multi-pass membrane protein</topology>
    </subcellularLocation>
</comment>
<evidence type="ECO:0000256" key="7">
    <source>
        <dbReference type="ARBA" id="ARBA00023136"/>
    </source>
</evidence>
<dbReference type="Pfam" id="PF04066">
    <property type="entry name" value="MrpF_PhaF"/>
    <property type="match status" value="1"/>
</dbReference>
<keyword evidence="3" id="KW-0813">Transport</keyword>
<evidence type="ECO:0000313" key="10">
    <source>
        <dbReference type="Proteomes" id="UP000281813"/>
    </source>
</evidence>
<accession>A0A494Z799</accession>
<keyword evidence="5 8" id="KW-0812">Transmembrane</keyword>
<evidence type="ECO:0000313" key="9">
    <source>
        <dbReference type="EMBL" id="RKQ17886.1"/>
    </source>
</evidence>
<evidence type="ECO:0000256" key="5">
    <source>
        <dbReference type="ARBA" id="ARBA00022692"/>
    </source>
</evidence>
<dbReference type="GO" id="GO:0005886">
    <property type="term" value="C:plasma membrane"/>
    <property type="evidence" value="ECO:0007669"/>
    <property type="project" value="UniProtKB-SubCell"/>
</dbReference>
<organism evidence="9 10">
    <name type="scientific">Oceanobacillus bengalensis</name>
    <dbReference type="NCBI Taxonomy" id="1435466"/>
    <lineage>
        <taxon>Bacteria</taxon>
        <taxon>Bacillati</taxon>
        <taxon>Bacillota</taxon>
        <taxon>Bacilli</taxon>
        <taxon>Bacillales</taxon>
        <taxon>Bacillaceae</taxon>
        <taxon>Oceanobacillus</taxon>
    </lineage>
</organism>
<dbReference type="PANTHER" id="PTHR34702:SF1">
    <property type="entry name" value="NA(+)_H(+) ANTIPORTER SUBUNIT F"/>
    <property type="match status" value="1"/>
</dbReference>
<keyword evidence="6 8" id="KW-1133">Transmembrane helix</keyword>
<dbReference type="AlphaFoldDB" id="A0A494Z799"/>
<evidence type="ECO:0000256" key="2">
    <source>
        <dbReference type="ARBA" id="ARBA00009212"/>
    </source>
</evidence>
<evidence type="ECO:0000256" key="4">
    <source>
        <dbReference type="ARBA" id="ARBA00022475"/>
    </source>
</evidence>